<dbReference type="Proteomes" id="UP000285503">
    <property type="component" value="Unassembled WGS sequence"/>
</dbReference>
<protein>
    <submittedName>
        <fullName evidence="1">Uncharacterized protein</fullName>
    </submittedName>
</protein>
<sequence>MQITTILAFITAMGGLEAVKWLVRYITCRKTDARKEEASVNSMEEENRRKKVDWLEERLTQRDEKIDGLYIELRKEQEEKIDWIHKCHEVELIQKESEVKKCEIRGCVKRMPPRIINWCV</sequence>
<reference evidence="1 2" key="1">
    <citation type="submission" date="2018-08" db="EMBL/GenBank/DDBJ databases">
        <title>A genome reference for cultivated species of the human gut microbiota.</title>
        <authorList>
            <person name="Zou Y."/>
            <person name="Xue W."/>
            <person name="Luo G."/>
        </authorList>
    </citation>
    <scope>NUCLEOTIDE SEQUENCE [LARGE SCALE GENOMIC DNA]</scope>
    <source>
        <strain evidence="1 2">AF46-11NS</strain>
    </source>
</reference>
<accession>A0A415FGE8</accession>
<name>A0A415FGE8_9BACE</name>
<evidence type="ECO:0000313" key="2">
    <source>
        <dbReference type="Proteomes" id="UP000285503"/>
    </source>
</evidence>
<organism evidence="1 2">
    <name type="scientific">Bacteroides xylanisolvens</name>
    <dbReference type="NCBI Taxonomy" id="371601"/>
    <lineage>
        <taxon>Bacteria</taxon>
        <taxon>Pseudomonadati</taxon>
        <taxon>Bacteroidota</taxon>
        <taxon>Bacteroidia</taxon>
        <taxon>Bacteroidales</taxon>
        <taxon>Bacteroidaceae</taxon>
        <taxon>Bacteroides</taxon>
    </lineage>
</organism>
<dbReference type="AlphaFoldDB" id="A0A415FGE8"/>
<evidence type="ECO:0000313" key="1">
    <source>
        <dbReference type="EMBL" id="RHK21066.1"/>
    </source>
</evidence>
<dbReference type="EMBL" id="QRNE01000139">
    <property type="protein sequence ID" value="RHK21066.1"/>
    <property type="molecule type" value="Genomic_DNA"/>
</dbReference>
<gene>
    <name evidence="1" type="ORF">DW075_19540</name>
</gene>
<comment type="caution">
    <text evidence="1">The sequence shown here is derived from an EMBL/GenBank/DDBJ whole genome shotgun (WGS) entry which is preliminary data.</text>
</comment>
<proteinExistence type="predicted"/>